<evidence type="ECO:0000313" key="2">
    <source>
        <dbReference type="Proteomes" id="UP001162162"/>
    </source>
</evidence>
<proteinExistence type="predicted"/>
<name>A0AAV8YS05_9CUCU</name>
<sequence length="75" mass="8256">MSTGNSPGLPKTVSKSTKICWSAFDNTFAIIKGGGVRVITHQQVMYELSVGSVMWDYVLHVLQLTILLVEMSIIN</sequence>
<dbReference type="Proteomes" id="UP001162162">
    <property type="component" value="Unassembled WGS sequence"/>
</dbReference>
<reference evidence="1" key="1">
    <citation type="journal article" date="2023" name="Insect Mol. Biol.">
        <title>Genome sequencing provides insights into the evolution of gene families encoding plant cell wall-degrading enzymes in longhorned beetles.</title>
        <authorList>
            <person name="Shin N.R."/>
            <person name="Okamura Y."/>
            <person name="Kirsch R."/>
            <person name="Pauchet Y."/>
        </authorList>
    </citation>
    <scope>NUCLEOTIDE SEQUENCE</scope>
    <source>
        <strain evidence="1">AMC_N1</strain>
    </source>
</reference>
<protein>
    <submittedName>
        <fullName evidence="1">Uncharacterized protein</fullName>
    </submittedName>
</protein>
<accession>A0AAV8YS05</accession>
<keyword evidence="2" id="KW-1185">Reference proteome</keyword>
<evidence type="ECO:0000313" key="1">
    <source>
        <dbReference type="EMBL" id="KAJ8953461.1"/>
    </source>
</evidence>
<gene>
    <name evidence="1" type="ORF">NQ318_023580</name>
</gene>
<organism evidence="1 2">
    <name type="scientific">Aromia moschata</name>
    <dbReference type="NCBI Taxonomy" id="1265417"/>
    <lineage>
        <taxon>Eukaryota</taxon>
        <taxon>Metazoa</taxon>
        <taxon>Ecdysozoa</taxon>
        <taxon>Arthropoda</taxon>
        <taxon>Hexapoda</taxon>
        <taxon>Insecta</taxon>
        <taxon>Pterygota</taxon>
        <taxon>Neoptera</taxon>
        <taxon>Endopterygota</taxon>
        <taxon>Coleoptera</taxon>
        <taxon>Polyphaga</taxon>
        <taxon>Cucujiformia</taxon>
        <taxon>Chrysomeloidea</taxon>
        <taxon>Cerambycidae</taxon>
        <taxon>Cerambycinae</taxon>
        <taxon>Callichromatini</taxon>
        <taxon>Aromia</taxon>
    </lineage>
</organism>
<comment type="caution">
    <text evidence="1">The sequence shown here is derived from an EMBL/GenBank/DDBJ whole genome shotgun (WGS) entry which is preliminary data.</text>
</comment>
<dbReference type="EMBL" id="JAPWTK010000056">
    <property type="protein sequence ID" value="KAJ8953461.1"/>
    <property type="molecule type" value="Genomic_DNA"/>
</dbReference>
<dbReference type="AlphaFoldDB" id="A0AAV8YS05"/>